<dbReference type="Proteomes" id="UP000281771">
    <property type="component" value="Unassembled WGS sequence"/>
</dbReference>
<feature type="domain" description="ABC transmembrane type-1" evidence="7">
    <location>
        <begin position="16"/>
        <end position="200"/>
    </location>
</feature>
<dbReference type="InterPro" id="IPR000515">
    <property type="entry name" value="MetI-like"/>
</dbReference>
<dbReference type="Gene3D" id="1.10.3720.10">
    <property type="entry name" value="MetI-like"/>
    <property type="match status" value="1"/>
</dbReference>
<evidence type="ECO:0000256" key="4">
    <source>
        <dbReference type="ARBA" id="ARBA00022989"/>
    </source>
</evidence>
<evidence type="ECO:0000259" key="7">
    <source>
        <dbReference type="PROSITE" id="PS50928"/>
    </source>
</evidence>
<sequence>MLDYFQQSSDELIDATIEHLFLVLKSLGIALILASILIVLILKNPRLKTISVYSLSILYAIPSFAFFALLIPWTGLGQVTATIVLVLYAQYILVRTFLTGIYKVEPSILEAARGMGMNFWQVLFKIQLPLAKPAIFSGIRLATLSLVAIATIAATINAGGLGTILFDGLRTMSMVKLSWGILLSVGLSLLLSLIIGLVENLFDQPGLS</sequence>
<gene>
    <name evidence="8" type="ORF">EII38_04025</name>
</gene>
<dbReference type="Pfam" id="PF00528">
    <property type="entry name" value="BPD_transp_1"/>
    <property type="match status" value="1"/>
</dbReference>
<organism evidence="8 9">
    <name type="scientific">Streptococcus minor</name>
    <dbReference type="NCBI Taxonomy" id="229549"/>
    <lineage>
        <taxon>Bacteria</taxon>
        <taxon>Bacillati</taxon>
        <taxon>Bacillota</taxon>
        <taxon>Bacilli</taxon>
        <taxon>Lactobacillales</taxon>
        <taxon>Streptococcaceae</taxon>
        <taxon>Streptococcus</taxon>
    </lineage>
</organism>
<evidence type="ECO:0000313" key="9">
    <source>
        <dbReference type="Proteomes" id="UP000281771"/>
    </source>
</evidence>
<feature type="transmembrane region" description="Helical" evidence="6">
    <location>
        <begin position="177"/>
        <end position="198"/>
    </location>
</feature>
<keyword evidence="9" id="KW-1185">Reference proteome</keyword>
<dbReference type="InterPro" id="IPR051204">
    <property type="entry name" value="ABC_transp_perm/SBD"/>
</dbReference>
<name>A0A3P1VE21_9STRE</name>
<keyword evidence="2 6" id="KW-0813">Transport</keyword>
<dbReference type="STRING" id="1123309.GCA_000377005_01161"/>
<reference evidence="8 9" key="1">
    <citation type="submission" date="2018-11" db="EMBL/GenBank/DDBJ databases">
        <title>Genomes From Bacteria Associated with the Canine Oral Cavity: a Test Case for Automated Genome-Based Taxonomic Assignment.</title>
        <authorList>
            <person name="Coil D.A."/>
            <person name="Jospin G."/>
            <person name="Darling A.E."/>
            <person name="Wallis C."/>
            <person name="Davis I.J."/>
            <person name="Harris S."/>
            <person name="Eisen J.A."/>
            <person name="Holcombe L.J."/>
            <person name="O'Flynn C."/>
        </authorList>
    </citation>
    <scope>NUCLEOTIDE SEQUENCE [LARGE SCALE GENOMIC DNA]</scope>
    <source>
        <strain evidence="8 9">OH4621_COT-116</strain>
    </source>
</reference>
<keyword evidence="5 6" id="KW-0472">Membrane</keyword>
<dbReference type="AlphaFoldDB" id="A0A3P1VE21"/>
<keyword evidence="4 6" id="KW-1133">Transmembrane helix</keyword>
<evidence type="ECO:0000256" key="2">
    <source>
        <dbReference type="ARBA" id="ARBA00022448"/>
    </source>
</evidence>
<evidence type="ECO:0000256" key="5">
    <source>
        <dbReference type="ARBA" id="ARBA00023136"/>
    </source>
</evidence>
<dbReference type="PROSITE" id="PS50928">
    <property type="entry name" value="ABC_TM1"/>
    <property type="match status" value="1"/>
</dbReference>
<dbReference type="GO" id="GO:0031460">
    <property type="term" value="P:glycine betaine transport"/>
    <property type="evidence" value="ECO:0007669"/>
    <property type="project" value="TreeGrafter"/>
</dbReference>
<dbReference type="InterPro" id="IPR035906">
    <property type="entry name" value="MetI-like_sf"/>
</dbReference>
<feature type="transmembrane region" description="Helical" evidence="6">
    <location>
        <begin position="79"/>
        <end position="98"/>
    </location>
</feature>
<proteinExistence type="inferred from homology"/>
<evidence type="ECO:0000256" key="1">
    <source>
        <dbReference type="ARBA" id="ARBA00004141"/>
    </source>
</evidence>
<evidence type="ECO:0000256" key="3">
    <source>
        <dbReference type="ARBA" id="ARBA00022692"/>
    </source>
</evidence>
<comment type="similarity">
    <text evidence="6">Belongs to the binding-protein-dependent transport system permease family.</text>
</comment>
<protein>
    <submittedName>
        <fullName evidence="8">ABC transporter permease</fullName>
    </submittedName>
</protein>
<comment type="caution">
    <text evidence="8">The sequence shown here is derived from an EMBL/GenBank/DDBJ whole genome shotgun (WGS) entry which is preliminary data.</text>
</comment>
<dbReference type="GO" id="GO:0005886">
    <property type="term" value="C:plasma membrane"/>
    <property type="evidence" value="ECO:0007669"/>
    <property type="project" value="UniProtKB-SubCell"/>
</dbReference>
<evidence type="ECO:0000256" key="6">
    <source>
        <dbReference type="RuleBase" id="RU363032"/>
    </source>
</evidence>
<dbReference type="GO" id="GO:0055085">
    <property type="term" value="P:transmembrane transport"/>
    <property type="evidence" value="ECO:0007669"/>
    <property type="project" value="InterPro"/>
</dbReference>
<keyword evidence="3 6" id="KW-0812">Transmembrane</keyword>
<feature type="transmembrane region" description="Helical" evidence="6">
    <location>
        <begin position="145"/>
        <end position="165"/>
    </location>
</feature>
<accession>A0A3P1VE21</accession>
<evidence type="ECO:0000313" key="8">
    <source>
        <dbReference type="EMBL" id="RRD31927.1"/>
    </source>
</evidence>
<feature type="transmembrane region" description="Helical" evidence="6">
    <location>
        <begin position="20"/>
        <end position="40"/>
    </location>
</feature>
<feature type="transmembrane region" description="Helical" evidence="6">
    <location>
        <begin position="52"/>
        <end position="73"/>
    </location>
</feature>
<dbReference type="CDD" id="cd06261">
    <property type="entry name" value="TM_PBP2"/>
    <property type="match status" value="1"/>
</dbReference>
<dbReference type="RefSeq" id="WP_124776242.1">
    <property type="nucleotide sequence ID" value="NZ_RQZA01000002.1"/>
</dbReference>
<comment type="subcellular location">
    <subcellularLocation>
        <location evidence="6">Cell membrane</location>
        <topology evidence="6">Multi-pass membrane protein</topology>
    </subcellularLocation>
    <subcellularLocation>
        <location evidence="1">Membrane</location>
        <topology evidence="1">Multi-pass membrane protein</topology>
    </subcellularLocation>
</comment>
<dbReference type="PANTHER" id="PTHR30177">
    <property type="entry name" value="GLYCINE BETAINE/L-PROLINE TRANSPORT SYSTEM PERMEASE PROTEIN PROW"/>
    <property type="match status" value="1"/>
</dbReference>
<dbReference type="SUPFAM" id="SSF161098">
    <property type="entry name" value="MetI-like"/>
    <property type="match status" value="1"/>
</dbReference>
<dbReference type="PANTHER" id="PTHR30177:SF4">
    <property type="entry name" value="OSMOPROTECTANT IMPORT PERMEASE PROTEIN OSMW"/>
    <property type="match status" value="1"/>
</dbReference>
<dbReference type="EMBL" id="RQZA01000002">
    <property type="protein sequence ID" value="RRD31927.1"/>
    <property type="molecule type" value="Genomic_DNA"/>
</dbReference>